<dbReference type="Proteomes" id="UP000019666">
    <property type="component" value="Unassembled WGS sequence"/>
</dbReference>
<dbReference type="Gene3D" id="1.20.1270.180">
    <property type="match status" value="1"/>
</dbReference>
<dbReference type="InterPro" id="IPR009739">
    <property type="entry name" value="LprI-like_N"/>
</dbReference>
<feature type="domain" description="Lysozyme inhibitor LprI-like N-terminal" evidence="1">
    <location>
        <begin position="18"/>
        <end position="113"/>
    </location>
</feature>
<dbReference type="RefSeq" id="WP_037284703.1">
    <property type="nucleotide sequence ID" value="NZ_KK088645.1"/>
</dbReference>
<evidence type="ECO:0000259" key="1">
    <source>
        <dbReference type="Pfam" id="PF07007"/>
    </source>
</evidence>
<keyword evidence="3" id="KW-1185">Reference proteome</keyword>
<comment type="caution">
    <text evidence="2">The sequence shown here is derived from an EMBL/GenBank/DDBJ whole genome shotgun (WGS) entry which is preliminary data.</text>
</comment>
<sequence length="119" mass="12335">MLAVLGAGPAVAQDPCAGAVTQLDLNRCSAEAYEAADEELSRAYGAAVAAARQFDSSPGGRAEATLRAAQRAWIAYRDASCEAEAALWDGGSGQPMIRAGCLGRLTALRTDDLKAYAEQ</sequence>
<accession>A0A017HI32</accession>
<name>A0A017HI32_9RHOB</name>
<dbReference type="AlphaFoldDB" id="A0A017HI32"/>
<organism evidence="2 3">
    <name type="scientific">Rubellimicrobium mesophilum DSM 19309</name>
    <dbReference type="NCBI Taxonomy" id="442562"/>
    <lineage>
        <taxon>Bacteria</taxon>
        <taxon>Pseudomonadati</taxon>
        <taxon>Pseudomonadota</taxon>
        <taxon>Alphaproteobacteria</taxon>
        <taxon>Rhodobacterales</taxon>
        <taxon>Roseobacteraceae</taxon>
        <taxon>Rubellimicrobium</taxon>
    </lineage>
</organism>
<dbReference type="Pfam" id="PF07007">
    <property type="entry name" value="LprI"/>
    <property type="match status" value="1"/>
</dbReference>
<gene>
    <name evidence="2" type="ORF">Rumeso_04443</name>
</gene>
<evidence type="ECO:0000313" key="3">
    <source>
        <dbReference type="Proteomes" id="UP000019666"/>
    </source>
</evidence>
<reference evidence="2 3" key="1">
    <citation type="submission" date="2013-02" db="EMBL/GenBank/DDBJ databases">
        <authorList>
            <person name="Fiebig A."/>
            <person name="Goeker M."/>
            <person name="Klenk H.-P.P."/>
        </authorList>
    </citation>
    <scope>NUCLEOTIDE SEQUENCE [LARGE SCALE GENOMIC DNA]</scope>
    <source>
        <strain evidence="2 3">DSM 19309</strain>
    </source>
</reference>
<protein>
    <recommendedName>
        <fullName evidence="1">Lysozyme inhibitor LprI-like N-terminal domain-containing protein</fullName>
    </recommendedName>
</protein>
<dbReference type="EMBL" id="AOSK01000125">
    <property type="protein sequence ID" value="EYD74001.1"/>
    <property type="molecule type" value="Genomic_DNA"/>
</dbReference>
<dbReference type="HOGENOM" id="CLU_128596_4_1_5"/>
<evidence type="ECO:0000313" key="2">
    <source>
        <dbReference type="EMBL" id="EYD74001.1"/>
    </source>
</evidence>
<dbReference type="STRING" id="442562.Rumeso_04443"/>
<proteinExistence type="predicted"/>